<accession>A0A224Y503</accession>
<evidence type="ECO:0000313" key="2">
    <source>
        <dbReference type="EMBL" id="MAA12617.1"/>
    </source>
</evidence>
<reference evidence="2" key="1">
    <citation type="journal article" date="2017" name="Parasit. Vectors">
        <title>Sialotranscriptomics of Rhipicephalus zambeziensis reveals intricate expression profiles of secretory proteins and suggests tight temporal transcriptional regulation during blood-feeding.</title>
        <authorList>
            <person name="de Castro M.H."/>
            <person name="de Klerk D."/>
            <person name="Pienaar R."/>
            <person name="Rees D.J.G."/>
            <person name="Mans B.J."/>
        </authorList>
    </citation>
    <scope>NUCLEOTIDE SEQUENCE</scope>
    <source>
        <tissue evidence="2">Salivary glands</tissue>
    </source>
</reference>
<dbReference type="EMBL" id="GFPF01001471">
    <property type="protein sequence ID" value="MAA12617.1"/>
    <property type="molecule type" value="Transcribed_RNA"/>
</dbReference>
<evidence type="ECO:0000256" key="1">
    <source>
        <dbReference type="SAM" id="Phobius"/>
    </source>
</evidence>
<keyword evidence="1" id="KW-1133">Transmembrane helix</keyword>
<proteinExistence type="predicted"/>
<protein>
    <submittedName>
        <fullName evidence="2">Uncharacterized protein</fullName>
    </submittedName>
</protein>
<keyword evidence="1" id="KW-0812">Transmembrane</keyword>
<keyword evidence="1" id="KW-0472">Membrane</keyword>
<name>A0A224Y503_9ACAR</name>
<organism evidence="2">
    <name type="scientific">Rhipicephalus zambeziensis</name>
    <dbReference type="NCBI Taxonomy" id="60191"/>
    <lineage>
        <taxon>Eukaryota</taxon>
        <taxon>Metazoa</taxon>
        <taxon>Ecdysozoa</taxon>
        <taxon>Arthropoda</taxon>
        <taxon>Chelicerata</taxon>
        <taxon>Arachnida</taxon>
        <taxon>Acari</taxon>
        <taxon>Parasitiformes</taxon>
        <taxon>Ixodida</taxon>
        <taxon>Ixodoidea</taxon>
        <taxon>Ixodidae</taxon>
        <taxon>Rhipicephalinae</taxon>
        <taxon>Rhipicephalus</taxon>
        <taxon>Rhipicephalus</taxon>
    </lineage>
</organism>
<feature type="transmembrane region" description="Helical" evidence="1">
    <location>
        <begin position="33"/>
        <end position="54"/>
    </location>
</feature>
<dbReference type="AlphaFoldDB" id="A0A224Y503"/>
<feature type="transmembrane region" description="Helical" evidence="1">
    <location>
        <begin position="66"/>
        <end position="85"/>
    </location>
</feature>
<sequence length="107" mass="12538">MITRAPRSVPGANLKLIQERSSAAQGSFFMLSLPTYMCSTYIYLHIYIYVYMYISQTSTSHAARIAIWLTCFKTTLYIYNIYIYMMNIYVSLSSHTYHLNIINYTLQ</sequence>